<dbReference type="EMBL" id="CM031824">
    <property type="protein sequence ID" value="KAG6624734.1"/>
    <property type="molecule type" value="Genomic_DNA"/>
</dbReference>
<dbReference type="AlphaFoldDB" id="A0A8T1N6T1"/>
<organism evidence="3 4">
    <name type="scientific">Carya illinoinensis</name>
    <name type="common">Pecan</name>
    <dbReference type="NCBI Taxonomy" id="32201"/>
    <lineage>
        <taxon>Eukaryota</taxon>
        <taxon>Viridiplantae</taxon>
        <taxon>Streptophyta</taxon>
        <taxon>Embryophyta</taxon>
        <taxon>Tracheophyta</taxon>
        <taxon>Spermatophyta</taxon>
        <taxon>Magnoliopsida</taxon>
        <taxon>eudicotyledons</taxon>
        <taxon>Gunneridae</taxon>
        <taxon>Pentapetalae</taxon>
        <taxon>rosids</taxon>
        <taxon>fabids</taxon>
        <taxon>Fagales</taxon>
        <taxon>Juglandaceae</taxon>
        <taxon>Carya</taxon>
    </lineage>
</organism>
<sequence>MRFKERAKRKKFTTPVPSEHSSSEDVPSLEPMQLGDTSAPPPSPSPSVPVPTEAPTDRFTSIEAENAYRNTFSKRPVLGEREVSIHDFPSDDFQIIRQIFIERGWEKLTHALPTPYVEVVREFYSNIAHFNLDDHSIISTIRGIQIEVSPAILRNLFTLPEVESPLYPYKGMGAPTKTAMRNLFVGVTGPKWTAKTHRLPLHNMLPQYRLLAKIVLTNLWPISRHTEISLERAYFMYALATGVSIDFPRHVIDIIHRSHVEKELNLPFGSLITKLAMIAKVPLRANKPTMKLPGPISALTVVKSAAIITKKRPLTTESASSPPEPSIPTSQLLEQLTLISQKMDSFTAKWEASQSKLEQQLAAVRSDCVQANDRLVQLSLDVQQIMASVADSDEEV</sequence>
<proteinExistence type="predicted"/>
<dbReference type="Pfam" id="PF20167">
    <property type="entry name" value="Transposase_32"/>
    <property type="match status" value="1"/>
</dbReference>
<feature type="compositionally biased region" description="Basic residues" evidence="1">
    <location>
        <begin position="1"/>
        <end position="12"/>
    </location>
</feature>
<protein>
    <recommendedName>
        <fullName evidence="2">Putative plant transposon protein domain-containing protein</fullName>
    </recommendedName>
</protein>
<name>A0A8T1N6T1_CARIL</name>
<comment type="caution">
    <text evidence="3">The sequence shown here is derived from an EMBL/GenBank/DDBJ whole genome shotgun (WGS) entry which is preliminary data.</text>
</comment>
<dbReference type="InterPro" id="IPR046796">
    <property type="entry name" value="Transposase_32_dom"/>
</dbReference>
<evidence type="ECO:0000256" key="1">
    <source>
        <dbReference type="SAM" id="MobiDB-lite"/>
    </source>
</evidence>
<evidence type="ECO:0000259" key="2">
    <source>
        <dbReference type="Pfam" id="PF20167"/>
    </source>
</evidence>
<evidence type="ECO:0000313" key="3">
    <source>
        <dbReference type="EMBL" id="KAG6624734.1"/>
    </source>
</evidence>
<feature type="domain" description="Putative plant transposon protein" evidence="2">
    <location>
        <begin position="102"/>
        <end position="282"/>
    </location>
</feature>
<gene>
    <name evidence="3" type="ORF">CIPAW_16G048300</name>
</gene>
<feature type="region of interest" description="Disordered" evidence="1">
    <location>
        <begin position="1"/>
        <end position="55"/>
    </location>
</feature>
<dbReference type="Proteomes" id="UP000811609">
    <property type="component" value="Chromosome 16"/>
</dbReference>
<reference evidence="3" key="1">
    <citation type="submission" date="2020-12" db="EMBL/GenBank/DDBJ databases">
        <title>WGS assembly of Carya illinoinensis cv. Pawnee.</title>
        <authorList>
            <person name="Platts A."/>
            <person name="Shu S."/>
            <person name="Wright S."/>
            <person name="Barry K."/>
            <person name="Edger P."/>
            <person name="Pires J.C."/>
            <person name="Schmutz J."/>
        </authorList>
    </citation>
    <scope>NUCLEOTIDE SEQUENCE</scope>
    <source>
        <tissue evidence="3">Leaf</tissue>
    </source>
</reference>
<evidence type="ECO:0000313" key="4">
    <source>
        <dbReference type="Proteomes" id="UP000811609"/>
    </source>
</evidence>
<keyword evidence="4" id="KW-1185">Reference proteome</keyword>
<accession>A0A8T1N6T1</accession>
<feature type="compositionally biased region" description="Pro residues" evidence="1">
    <location>
        <begin position="39"/>
        <end position="49"/>
    </location>
</feature>